<sequence>MRSILKGSIIFILIIALLWCLMITFRYPYIGMEAELNEQNHWIVNAIYDTSASAKFNLEVGDQILKVNDQAPEHLPSIKRNNDIEQAYKITVLSDGSVREIDFNKNTLLIDDVIALLAGIICLFMAMILFMKNKASSSAKILAYFFLTACIIWFSLGASIRGDVVGGYIIITFMMVLQVAFLHFLITFFKEKGIAALSTKITNYLYIFIIIVSFIRLLEFIPSLSYISSLLNGSFTLLFFTLVFLFNIAYLTSMYLKYRKEKSHLTTIVKSVWVCLLVSFSPFIFLSIIPELITGNVIIDYIYSSLIILLFPVFFAYLMSSNQIFDIGFVLRRFLFSIVLGLVPSVLFTGLFALFFYEEIAAKPILYILLSSLILVSWIIYAMEYYTTKMEKVIFPKKYVLQLMLKNISKNLASISSYRELKEMVLVDIIETLEVFGGAILFKYKDKKIETVFEGKLDIDKIEELAQTSALLEHPDFTCLEINHHEEYTSYLILTRKKNNALLGVEEIQWLRLITTYLAVSLENIHLIRKLTQKLEQFALNFPDQEAKEIQWFRKIMFELQEEERVRIASDLHDTTMQDLFFLKRRFVSFAEKYVMDSKDQRELDSIINFIEMINVNLRQNCFELSPYLLKDIGLINTIQSMLDKEKYYCEFEISFFYTHESMIEAIDLQTKTHIFRIIQELFNNAKKHSKASTMTISLNVMDHQLIVSYEDDGIGLETQDNNKIDNGFGKTRGIGMEQMKGRVVLLEGRIKIETSKNIGVSLNICIPLNKVLIED</sequence>
<keyword evidence="11" id="KW-1185">Reference proteome</keyword>
<comment type="caution">
    <text evidence="10">The sequence shown here is derived from an EMBL/GenBank/DDBJ whole genome shotgun (WGS) entry which is preliminary data.</text>
</comment>
<feature type="transmembrane region" description="Helical" evidence="8">
    <location>
        <begin position="301"/>
        <end position="318"/>
    </location>
</feature>
<evidence type="ECO:0000256" key="1">
    <source>
        <dbReference type="ARBA" id="ARBA00000085"/>
    </source>
</evidence>
<dbReference type="PANTHER" id="PTHR24421:SF10">
    <property type="entry name" value="NITRATE_NITRITE SENSOR PROTEIN NARQ"/>
    <property type="match status" value="1"/>
</dbReference>
<dbReference type="SUPFAM" id="SSF50156">
    <property type="entry name" value="PDZ domain-like"/>
    <property type="match status" value="1"/>
</dbReference>
<dbReference type="CDD" id="cd16917">
    <property type="entry name" value="HATPase_UhpB-NarQ-NarX-like"/>
    <property type="match status" value="1"/>
</dbReference>
<feature type="transmembrane region" description="Helical" evidence="8">
    <location>
        <begin position="201"/>
        <end position="221"/>
    </location>
</feature>
<feature type="transmembrane region" description="Helical" evidence="8">
    <location>
        <begin position="142"/>
        <end position="160"/>
    </location>
</feature>
<dbReference type="PANTHER" id="PTHR24421">
    <property type="entry name" value="NITRATE/NITRITE SENSOR PROTEIN NARX-RELATED"/>
    <property type="match status" value="1"/>
</dbReference>
<keyword evidence="8" id="KW-0812">Transmembrane</keyword>
<dbReference type="Proteomes" id="UP001231941">
    <property type="component" value="Unassembled WGS sequence"/>
</dbReference>
<feature type="transmembrane region" description="Helical" evidence="8">
    <location>
        <begin position="166"/>
        <end position="189"/>
    </location>
</feature>
<keyword evidence="3" id="KW-0808">Transferase</keyword>
<feature type="domain" description="Histidine kinase" evidence="9">
    <location>
        <begin position="675"/>
        <end position="771"/>
    </location>
</feature>
<feature type="transmembrane region" description="Helical" evidence="8">
    <location>
        <begin position="113"/>
        <end position="130"/>
    </location>
</feature>
<dbReference type="SMART" id="SM00387">
    <property type="entry name" value="HATPase_c"/>
    <property type="match status" value="1"/>
</dbReference>
<keyword evidence="8" id="KW-0472">Membrane</keyword>
<dbReference type="EMBL" id="JAVAMP010000022">
    <property type="protein sequence ID" value="MDP5276997.1"/>
    <property type="molecule type" value="Genomic_DNA"/>
</dbReference>
<dbReference type="InterPro" id="IPR036890">
    <property type="entry name" value="HATPase_C_sf"/>
</dbReference>
<evidence type="ECO:0000256" key="2">
    <source>
        <dbReference type="ARBA" id="ARBA00012438"/>
    </source>
</evidence>
<comment type="catalytic activity">
    <reaction evidence="1">
        <text>ATP + protein L-histidine = ADP + protein N-phospho-L-histidine.</text>
        <dbReference type="EC" id="2.7.13.3"/>
    </reaction>
</comment>
<dbReference type="SUPFAM" id="SSF55874">
    <property type="entry name" value="ATPase domain of HSP90 chaperone/DNA topoisomerase II/histidine kinase"/>
    <property type="match status" value="1"/>
</dbReference>
<dbReference type="Gene3D" id="3.30.565.10">
    <property type="entry name" value="Histidine kinase-like ATPase, C-terminal domain"/>
    <property type="match status" value="1"/>
</dbReference>
<dbReference type="EC" id="2.7.13.3" evidence="2"/>
<proteinExistence type="predicted"/>
<feature type="transmembrane region" description="Helical" evidence="8">
    <location>
        <begin position="268"/>
        <end position="289"/>
    </location>
</feature>
<evidence type="ECO:0000256" key="8">
    <source>
        <dbReference type="SAM" id="Phobius"/>
    </source>
</evidence>
<evidence type="ECO:0000256" key="7">
    <source>
        <dbReference type="ARBA" id="ARBA00023012"/>
    </source>
</evidence>
<evidence type="ECO:0000313" key="11">
    <source>
        <dbReference type="Proteomes" id="UP001231941"/>
    </source>
</evidence>
<dbReference type="InterPro" id="IPR036034">
    <property type="entry name" value="PDZ_sf"/>
</dbReference>
<dbReference type="InterPro" id="IPR003594">
    <property type="entry name" value="HATPase_dom"/>
</dbReference>
<organism evidence="10 11">
    <name type="scientific">Chengkuizengella axinellae</name>
    <dbReference type="NCBI Taxonomy" id="3064388"/>
    <lineage>
        <taxon>Bacteria</taxon>
        <taxon>Bacillati</taxon>
        <taxon>Bacillota</taxon>
        <taxon>Bacilli</taxon>
        <taxon>Bacillales</taxon>
        <taxon>Paenibacillaceae</taxon>
        <taxon>Chengkuizengella</taxon>
    </lineage>
</organism>
<evidence type="ECO:0000256" key="3">
    <source>
        <dbReference type="ARBA" id="ARBA00022679"/>
    </source>
</evidence>
<evidence type="ECO:0000256" key="6">
    <source>
        <dbReference type="ARBA" id="ARBA00022840"/>
    </source>
</evidence>
<keyword evidence="5" id="KW-0418">Kinase</keyword>
<evidence type="ECO:0000259" key="9">
    <source>
        <dbReference type="PROSITE" id="PS50109"/>
    </source>
</evidence>
<dbReference type="Pfam" id="PF02518">
    <property type="entry name" value="HATPase_c"/>
    <property type="match status" value="1"/>
</dbReference>
<dbReference type="InterPro" id="IPR005467">
    <property type="entry name" value="His_kinase_dom"/>
</dbReference>
<dbReference type="RefSeq" id="WP_305994299.1">
    <property type="nucleotide sequence ID" value="NZ_JAVAMP010000022.1"/>
</dbReference>
<protein>
    <recommendedName>
        <fullName evidence="2">histidine kinase</fullName>
        <ecNumber evidence="2">2.7.13.3</ecNumber>
    </recommendedName>
</protein>
<reference evidence="10 11" key="1">
    <citation type="submission" date="2023-08" db="EMBL/GenBank/DDBJ databases">
        <authorList>
            <person name="Park J.-S."/>
        </authorList>
    </citation>
    <scope>NUCLEOTIDE SEQUENCE [LARGE SCALE GENOMIC DNA]</scope>
    <source>
        <strain evidence="10 11">2205SS18-9</strain>
    </source>
</reference>
<evidence type="ECO:0000256" key="4">
    <source>
        <dbReference type="ARBA" id="ARBA00022741"/>
    </source>
</evidence>
<dbReference type="InterPro" id="IPR050482">
    <property type="entry name" value="Sensor_HK_TwoCompSys"/>
</dbReference>
<keyword evidence="6 10" id="KW-0067">ATP-binding</keyword>
<feature type="transmembrane region" description="Helical" evidence="8">
    <location>
        <begin position="330"/>
        <end position="353"/>
    </location>
</feature>
<dbReference type="PROSITE" id="PS50109">
    <property type="entry name" value="HIS_KIN"/>
    <property type="match status" value="1"/>
</dbReference>
<feature type="transmembrane region" description="Helical" evidence="8">
    <location>
        <begin position="233"/>
        <end position="256"/>
    </location>
</feature>
<keyword evidence="4" id="KW-0547">Nucleotide-binding</keyword>
<name>A0ABT9J5V3_9BACL</name>
<dbReference type="GO" id="GO:0005524">
    <property type="term" value="F:ATP binding"/>
    <property type="evidence" value="ECO:0007669"/>
    <property type="project" value="UniProtKB-KW"/>
</dbReference>
<feature type="transmembrane region" description="Helical" evidence="8">
    <location>
        <begin position="365"/>
        <end position="383"/>
    </location>
</feature>
<evidence type="ECO:0000256" key="5">
    <source>
        <dbReference type="ARBA" id="ARBA00022777"/>
    </source>
</evidence>
<feature type="transmembrane region" description="Helical" evidence="8">
    <location>
        <begin position="7"/>
        <end position="27"/>
    </location>
</feature>
<evidence type="ECO:0000313" key="10">
    <source>
        <dbReference type="EMBL" id="MDP5276997.1"/>
    </source>
</evidence>
<keyword evidence="8" id="KW-1133">Transmembrane helix</keyword>
<gene>
    <name evidence="10" type="ORF">Q5Y73_23140</name>
</gene>
<keyword evidence="7" id="KW-0902">Two-component regulatory system</keyword>
<accession>A0ABT9J5V3</accession>